<organism evidence="1 2">
    <name type="scientific">Neofusicoccum parvum</name>
    <dbReference type="NCBI Taxonomy" id="310453"/>
    <lineage>
        <taxon>Eukaryota</taxon>
        <taxon>Fungi</taxon>
        <taxon>Dikarya</taxon>
        <taxon>Ascomycota</taxon>
        <taxon>Pezizomycotina</taxon>
        <taxon>Dothideomycetes</taxon>
        <taxon>Dothideomycetes incertae sedis</taxon>
        <taxon>Botryosphaeriales</taxon>
        <taxon>Botryosphaeriaceae</taxon>
        <taxon>Neofusicoccum</taxon>
    </lineage>
</organism>
<protein>
    <submittedName>
        <fullName evidence="1">Uncharacterized protein</fullName>
    </submittedName>
</protein>
<evidence type="ECO:0000313" key="1">
    <source>
        <dbReference type="EMBL" id="GME26255.1"/>
    </source>
</evidence>
<sequence>MKATLVSFGFATAASAAALPGAGRPGDCCFQYDGLNGKQFGSFYYNEAAGIVTNQWGNGCGWGQDGKQFVCGDNAMDSQSWTSTGGDLISWFGHEDYFYACYGEAVIDANIYLQPPQGQNCQKPSTTTSSTTTSPTITSSTITSSTITSSTITSSTITSSTQPSASPFDYASAIDCDGKNTKCRTAANANLATCAAYYATCNACLVANTNCRAAPNANQASCTATVVSCVAAAFPNLV</sequence>
<comment type="caution">
    <text evidence="1">The sequence shown here is derived from an EMBL/GenBank/DDBJ whole genome shotgun (WGS) entry which is preliminary data.</text>
</comment>
<accession>A0ACB5S0B1</accession>
<dbReference type="EMBL" id="BSXG01000026">
    <property type="protein sequence ID" value="GME26255.1"/>
    <property type="molecule type" value="Genomic_DNA"/>
</dbReference>
<evidence type="ECO:0000313" key="2">
    <source>
        <dbReference type="Proteomes" id="UP001165186"/>
    </source>
</evidence>
<reference evidence="1" key="1">
    <citation type="submission" date="2024-09" db="EMBL/GenBank/DDBJ databases">
        <title>Draft Genome Sequences of Neofusicoccum parvum.</title>
        <authorList>
            <person name="Ashida A."/>
            <person name="Camagna M."/>
            <person name="Tanaka A."/>
            <person name="Takemoto D."/>
        </authorList>
    </citation>
    <scope>NUCLEOTIDE SEQUENCE</scope>
    <source>
        <strain evidence="1">PPO83</strain>
    </source>
</reference>
<name>A0ACB5S0B1_9PEZI</name>
<dbReference type="Proteomes" id="UP001165186">
    <property type="component" value="Unassembled WGS sequence"/>
</dbReference>
<proteinExistence type="predicted"/>
<gene>
    <name evidence="1" type="primary">g4718</name>
    <name evidence="1" type="ORF">NpPPO83_00004718</name>
</gene>
<keyword evidence="2" id="KW-1185">Reference proteome</keyword>